<keyword evidence="5 6" id="KW-0472">Membrane</keyword>
<name>A0A366HXW0_9GAMM</name>
<sequence length="148" mass="16830">MSLRWLYPKKTQARFSTSHSDGPQAKDSRHKKIWRLLLLIALPILVISQSPHRYQNDAMLHIKPRYQGAALPDGFYIYQQLNERGIAIKSITPAQDSLVVRLASPEQSVAARDILRLSLPKANITTQQTVTATPFWQQKLTQKQSKLG</sequence>
<organism evidence="8 9">
    <name type="scientific">Brenneria salicis ATCC 15712 = DSM 30166</name>
    <dbReference type="NCBI Taxonomy" id="714314"/>
    <lineage>
        <taxon>Bacteria</taxon>
        <taxon>Pseudomonadati</taxon>
        <taxon>Pseudomonadota</taxon>
        <taxon>Gammaproteobacteria</taxon>
        <taxon>Enterobacterales</taxon>
        <taxon>Pectobacteriaceae</taxon>
        <taxon>Brenneria</taxon>
    </lineage>
</organism>
<evidence type="ECO:0000256" key="2">
    <source>
        <dbReference type="ARBA" id="ARBA00022519"/>
    </source>
</evidence>
<comment type="caution">
    <text evidence="8">The sequence shown here is derived from an EMBL/GenBank/DDBJ whole genome shotgun (WGS) entry which is preliminary data.</text>
</comment>
<keyword evidence="9" id="KW-1185">Reference proteome</keyword>
<dbReference type="GO" id="GO:0005886">
    <property type="term" value="C:plasma membrane"/>
    <property type="evidence" value="ECO:0007669"/>
    <property type="project" value="UniProtKB-SubCell"/>
</dbReference>
<evidence type="ECO:0000256" key="1">
    <source>
        <dbReference type="ARBA" id="ARBA00022475"/>
    </source>
</evidence>
<dbReference type="OrthoDB" id="6414235at2"/>
<evidence type="ECO:0000256" key="5">
    <source>
        <dbReference type="ARBA" id="ARBA00023136"/>
    </source>
</evidence>
<dbReference type="InterPro" id="IPR027398">
    <property type="entry name" value="SecD-TM"/>
</dbReference>
<reference evidence="8 9" key="1">
    <citation type="submission" date="2018-06" db="EMBL/GenBank/DDBJ databases">
        <title>Genomic Encyclopedia of Type Strains, Phase IV (KMG-IV): sequencing the most valuable type-strain genomes for metagenomic binning, comparative biology and taxonomic classification.</title>
        <authorList>
            <person name="Goeker M."/>
        </authorList>
    </citation>
    <scope>NUCLEOTIDE SEQUENCE [LARGE SCALE GENOMIC DNA]</scope>
    <source>
        <strain evidence="8 9">DSM 30166</strain>
    </source>
</reference>
<dbReference type="EMBL" id="QNRY01000052">
    <property type="protein sequence ID" value="RBP58294.1"/>
    <property type="molecule type" value="Genomic_DNA"/>
</dbReference>
<comment type="function">
    <text evidence="6">Modulates the activity of the EnvZ/OmpR two-component regulatory system, probably by directly modulating EnvZ enzymatic activity and increasing stability of phosphorylated OmpR.</text>
</comment>
<keyword evidence="1 6" id="KW-1003">Cell membrane</keyword>
<dbReference type="Proteomes" id="UP000253046">
    <property type="component" value="Unassembled WGS sequence"/>
</dbReference>
<proteinExistence type="inferred from homology"/>
<comment type="similarity">
    <text evidence="6">Belongs to the MzrA family.</text>
</comment>
<feature type="domain" description="SecD export protein N-terminal TM" evidence="7">
    <location>
        <begin position="32"/>
        <end position="124"/>
    </location>
</feature>
<comment type="subcellular location">
    <subcellularLocation>
        <location evidence="6">Cell inner membrane</location>
        <topology evidence="6">Single-pass membrane protein</topology>
    </subcellularLocation>
</comment>
<evidence type="ECO:0000256" key="4">
    <source>
        <dbReference type="ARBA" id="ARBA00022989"/>
    </source>
</evidence>
<evidence type="ECO:0000256" key="3">
    <source>
        <dbReference type="ARBA" id="ARBA00022692"/>
    </source>
</evidence>
<dbReference type="RefSeq" id="WP_113869115.1">
    <property type="nucleotide sequence ID" value="NZ_AGJP01000001.1"/>
</dbReference>
<dbReference type="Gene3D" id="3.30.70.260">
    <property type="match status" value="1"/>
</dbReference>
<dbReference type="InterPro" id="IPR026574">
    <property type="entry name" value="Modulator_MzrA"/>
</dbReference>
<dbReference type="NCBIfam" id="NF007915">
    <property type="entry name" value="PRK10629.1"/>
    <property type="match status" value="1"/>
</dbReference>
<evidence type="ECO:0000256" key="6">
    <source>
        <dbReference type="HAMAP-Rule" id="MF_00904"/>
    </source>
</evidence>
<evidence type="ECO:0000259" key="7">
    <source>
        <dbReference type="Pfam" id="PF13721"/>
    </source>
</evidence>
<comment type="subunit">
    <text evidence="6">Interacts with EnvZ.</text>
</comment>
<dbReference type="GO" id="GO:0019901">
    <property type="term" value="F:protein kinase binding"/>
    <property type="evidence" value="ECO:0007669"/>
    <property type="project" value="UniProtKB-UniRule"/>
</dbReference>
<keyword evidence="3 6" id="KW-0812">Transmembrane</keyword>
<accession>A0A366HXW0</accession>
<protein>
    <recommendedName>
        <fullName evidence="6">Modulator protein MzrA</fullName>
    </recommendedName>
</protein>
<gene>
    <name evidence="6" type="primary">mzrA</name>
    <name evidence="8" type="ORF">DES54_1525</name>
</gene>
<dbReference type="Pfam" id="PF13721">
    <property type="entry name" value="SecD-TM1"/>
    <property type="match status" value="1"/>
</dbReference>
<dbReference type="AlphaFoldDB" id="A0A366HXW0"/>
<keyword evidence="2 6" id="KW-0997">Cell inner membrane</keyword>
<keyword evidence="4 6" id="KW-1133">Transmembrane helix</keyword>
<evidence type="ECO:0000313" key="8">
    <source>
        <dbReference type="EMBL" id="RBP58294.1"/>
    </source>
</evidence>
<evidence type="ECO:0000313" key="9">
    <source>
        <dbReference type="Proteomes" id="UP000253046"/>
    </source>
</evidence>
<dbReference type="HAMAP" id="MF_00904">
    <property type="entry name" value="Modulator_MzrA"/>
    <property type="match status" value="1"/>
</dbReference>